<organism evidence="1 2">
    <name type="scientific">Streptomyces venezuelae</name>
    <dbReference type="NCBI Taxonomy" id="54571"/>
    <lineage>
        <taxon>Bacteria</taxon>
        <taxon>Bacillati</taxon>
        <taxon>Actinomycetota</taxon>
        <taxon>Actinomycetes</taxon>
        <taxon>Kitasatosporales</taxon>
        <taxon>Streptomycetaceae</taxon>
        <taxon>Streptomyces</taxon>
    </lineage>
</organism>
<gene>
    <name evidence="1" type="ORF">DEJ48_01025</name>
</gene>
<accession>A0A5P2BSZ1</accession>
<dbReference type="Gene3D" id="2.40.50.140">
    <property type="entry name" value="Nucleic acid-binding proteins"/>
    <property type="match status" value="1"/>
</dbReference>
<dbReference type="Proteomes" id="UP000322927">
    <property type="component" value="Chromosome"/>
</dbReference>
<name>A0A5P2BSZ1_STRVZ</name>
<dbReference type="EMBL" id="CP029192">
    <property type="protein sequence ID" value="QES32191.1"/>
    <property type="molecule type" value="Genomic_DNA"/>
</dbReference>
<sequence>MTVRLVEPPLFAEVAADVSMDSAGRWRHPVRLVRVRDDLTPAEVPLYGGRGLA</sequence>
<protein>
    <submittedName>
        <fullName evidence="1">ATP-dependent DNA ligase</fullName>
    </submittedName>
</protein>
<evidence type="ECO:0000313" key="1">
    <source>
        <dbReference type="EMBL" id="QES32191.1"/>
    </source>
</evidence>
<dbReference type="InterPro" id="IPR012340">
    <property type="entry name" value="NA-bd_OB-fold"/>
</dbReference>
<proteinExistence type="predicted"/>
<dbReference type="AlphaFoldDB" id="A0A5P2BSZ1"/>
<reference evidence="1 2" key="1">
    <citation type="submission" date="2018-05" db="EMBL/GenBank/DDBJ databases">
        <title>Streptomyces venezuelae.</title>
        <authorList>
            <person name="Kim W."/>
            <person name="Lee N."/>
            <person name="Cho B.-K."/>
        </authorList>
    </citation>
    <scope>NUCLEOTIDE SEQUENCE [LARGE SCALE GENOMIC DNA]</scope>
    <source>
        <strain evidence="1 2">ATCC 14584</strain>
    </source>
</reference>
<evidence type="ECO:0000313" key="2">
    <source>
        <dbReference type="Proteomes" id="UP000322927"/>
    </source>
</evidence>
<dbReference type="GO" id="GO:0016874">
    <property type="term" value="F:ligase activity"/>
    <property type="evidence" value="ECO:0007669"/>
    <property type="project" value="UniProtKB-KW"/>
</dbReference>
<keyword evidence="1" id="KW-0436">Ligase</keyword>
<dbReference type="OrthoDB" id="9770771at2"/>